<dbReference type="Gene3D" id="3.40.1190.20">
    <property type="match status" value="1"/>
</dbReference>
<reference evidence="13 14" key="1">
    <citation type="journal article" date="2012" name="PLoS ONE">
        <title>Sequence and analysis of the genome of the pathogenic yeast Candida orthopsilosis.</title>
        <authorList>
            <person name="Riccombeni A."/>
            <person name="Vidanes G."/>
            <person name="Proux-Wera E."/>
            <person name="Wolfe K.H."/>
            <person name="Butler G."/>
        </authorList>
    </citation>
    <scope>NUCLEOTIDE SEQUENCE [LARGE SCALE GENOMIC DNA]</scope>
    <source>
        <strain evidence="13 14">Co 90-125</strain>
    </source>
</reference>
<dbReference type="GO" id="GO:0006144">
    <property type="term" value="P:purine nucleobase metabolic process"/>
    <property type="evidence" value="ECO:0007669"/>
    <property type="project" value="TreeGrafter"/>
</dbReference>
<dbReference type="PANTHER" id="PTHR45769:SF3">
    <property type="entry name" value="ADENOSINE KINASE"/>
    <property type="match status" value="1"/>
</dbReference>
<dbReference type="PRINTS" id="PR00989">
    <property type="entry name" value="ADENOKINASE"/>
</dbReference>
<keyword evidence="6 11" id="KW-0660">Purine salvage</keyword>
<evidence type="ECO:0000256" key="11">
    <source>
        <dbReference type="RuleBase" id="RU368116"/>
    </source>
</evidence>
<dbReference type="GO" id="GO:0044209">
    <property type="term" value="P:AMP salvage"/>
    <property type="evidence" value="ECO:0007669"/>
    <property type="project" value="UniProtKB-UniRule"/>
</dbReference>
<evidence type="ECO:0000256" key="2">
    <source>
        <dbReference type="ARBA" id="ARBA00004801"/>
    </source>
</evidence>
<dbReference type="RefSeq" id="XP_003871489.1">
    <property type="nucleotide sequence ID" value="XM_003871440.1"/>
</dbReference>
<evidence type="ECO:0000313" key="13">
    <source>
        <dbReference type="EMBL" id="CCG25365.1"/>
    </source>
</evidence>
<dbReference type="GeneID" id="14542443"/>
<dbReference type="SUPFAM" id="SSF53613">
    <property type="entry name" value="Ribokinase-like"/>
    <property type="match status" value="1"/>
</dbReference>
<dbReference type="OrthoDB" id="432447at2759"/>
<dbReference type="GO" id="GO:0005829">
    <property type="term" value="C:cytosol"/>
    <property type="evidence" value="ECO:0007669"/>
    <property type="project" value="TreeGrafter"/>
</dbReference>
<comment type="catalytic activity">
    <reaction evidence="11">
        <text>adenosine + ATP = AMP + ADP + H(+)</text>
        <dbReference type="Rhea" id="RHEA:20824"/>
        <dbReference type="ChEBI" id="CHEBI:15378"/>
        <dbReference type="ChEBI" id="CHEBI:16335"/>
        <dbReference type="ChEBI" id="CHEBI:30616"/>
        <dbReference type="ChEBI" id="CHEBI:456215"/>
        <dbReference type="ChEBI" id="CHEBI:456216"/>
        <dbReference type="EC" id="2.7.1.20"/>
    </reaction>
</comment>
<dbReference type="PROSITE" id="PS00584">
    <property type="entry name" value="PFKB_KINASES_2"/>
    <property type="match status" value="1"/>
</dbReference>
<dbReference type="PANTHER" id="PTHR45769">
    <property type="entry name" value="ADENOSINE KINASE"/>
    <property type="match status" value="1"/>
</dbReference>
<dbReference type="GO" id="GO:0006166">
    <property type="term" value="P:purine ribonucleoside salvage"/>
    <property type="evidence" value="ECO:0007669"/>
    <property type="project" value="UniProtKB-KW"/>
</dbReference>
<dbReference type="EC" id="2.7.1.20" evidence="4 11"/>
<dbReference type="AlphaFoldDB" id="H8XBB6"/>
<comment type="function">
    <text evidence="11">ATP dependent phosphorylation of adenosine and other related nucleoside analogs to monophosphate derivatives.</text>
</comment>
<dbReference type="GO" id="GO:0005524">
    <property type="term" value="F:ATP binding"/>
    <property type="evidence" value="ECO:0007669"/>
    <property type="project" value="UniProtKB-UniRule"/>
</dbReference>
<dbReference type="EMBL" id="HE681726">
    <property type="protein sequence ID" value="CCG25365.1"/>
    <property type="molecule type" value="Genomic_DNA"/>
</dbReference>
<keyword evidence="11" id="KW-0460">Magnesium</keyword>
<dbReference type="InterPro" id="IPR011611">
    <property type="entry name" value="PfkB_dom"/>
</dbReference>
<keyword evidence="5 11" id="KW-0808">Transferase</keyword>
<feature type="domain" description="Carbohydrate kinase PfkB" evidence="12">
    <location>
        <begin position="63"/>
        <end position="382"/>
    </location>
</feature>
<dbReference type="GO" id="GO:0004001">
    <property type="term" value="F:adenosine kinase activity"/>
    <property type="evidence" value="ECO:0007669"/>
    <property type="project" value="UniProtKB-UniRule"/>
</dbReference>
<gene>
    <name evidence="13" type="ORF">CORT_0H02550</name>
</gene>
<dbReference type="FunFam" id="3.40.1190.20:FF:000014">
    <property type="entry name" value="ADO1p Adenosine kinase"/>
    <property type="match status" value="1"/>
</dbReference>
<name>H8XBB6_CANO9</name>
<evidence type="ECO:0000256" key="8">
    <source>
        <dbReference type="ARBA" id="ARBA00022777"/>
    </source>
</evidence>
<dbReference type="GO" id="GO:0005634">
    <property type="term" value="C:nucleus"/>
    <property type="evidence" value="ECO:0007669"/>
    <property type="project" value="TreeGrafter"/>
</dbReference>
<evidence type="ECO:0000256" key="9">
    <source>
        <dbReference type="ARBA" id="ARBA00022840"/>
    </source>
</evidence>
<keyword evidence="7 11" id="KW-0547">Nucleotide-binding</keyword>
<evidence type="ECO:0000259" key="12">
    <source>
        <dbReference type="Pfam" id="PF00294"/>
    </source>
</evidence>
<comment type="cofactor">
    <cofactor evidence="1 11">
        <name>Mg(2+)</name>
        <dbReference type="ChEBI" id="CHEBI:18420"/>
    </cofactor>
</comment>
<dbReference type="Gene3D" id="3.30.1110.10">
    <property type="match status" value="1"/>
</dbReference>
<evidence type="ECO:0000256" key="5">
    <source>
        <dbReference type="ARBA" id="ARBA00022679"/>
    </source>
</evidence>
<keyword evidence="8 11" id="KW-0418">Kinase</keyword>
<evidence type="ECO:0000256" key="7">
    <source>
        <dbReference type="ARBA" id="ARBA00022741"/>
    </source>
</evidence>
<dbReference type="CDD" id="cd01168">
    <property type="entry name" value="adenosine_kinase"/>
    <property type="match status" value="1"/>
</dbReference>
<dbReference type="eggNOG" id="KOG2854">
    <property type="taxonomic scope" value="Eukaryota"/>
</dbReference>
<evidence type="ECO:0000256" key="3">
    <source>
        <dbReference type="ARBA" id="ARBA00010688"/>
    </source>
</evidence>
<feature type="active site" description="Proton acceptor" evidence="10">
    <location>
        <position position="340"/>
    </location>
</feature>
<dbReference type="HOGENOM" id="CLU_045832_1_0_1"/>
<keyword evidence="9 11" id="KW-0067">ATP-binding</keyword>
<accession>H8XBB6</accession>
<dbReference type="KEGG" id="cot:CORT_0H02550"/>
<evidence type="ECO:0000256" key="10">
    <source>
        <dbReference type="PIRSR" id="PIRSR601805-1"/>
    </source>
</evidence>
<comment type="pathway">
    <text evidence="2 11">Purine metabolism; AMP biosynthesis via salvage pathway; AMP from adenosine: step 1/1.</text>
</comment>
<organism evidence="13 14">
    <name type="scientific">Candida orthopsilosis (strain 90-125)</name>
    <name type="common">Yeast</name>
    <dbReference type="NCBI Taxonomy" id="1136231"/>
    <lineage>
        <taxon>Eukaryota</taxon>
        <taxon>Fungi</taxon>
        <taxon>Dikarya</taxon>
        <taxon>Ascomycota</taxon>
        <taxon>Saccharomycotina</taxon>
        <taxon>Pichiomycetes</taxon>
        <taxon>Debaryomycetaceae</taxon>
        <taxon>Candida/Lodderomyces clade</taxon>
        <taxon>Candida</taxon>
    </lineage>
</organism>
<dbReference type="Pfam" id="PF00294">
    <property type="entry name" value="PfkB"/>
    <property type="match status" value="1"/>
</dbReference>
<dbReference type="InterPro" id="IPR002173">
    <property type="entry name" value="Carboh/pur_kinase_PfkB_CS"/>
</dbReference>
<dbReference type="Proteomes" id="UP000005018">
    <property type="component" value="Chromosome 8"/>
</dbReference>
<proteinExistence type="inferred from homology"/>
<protein>
    <recommendedName>
        <fullName evidence="4 11">Adenosine kinase</fullName>
        <shortName evidence="11">AK</shortName>
        <ecNumber evidence="4 11">2.7.1.20</ecNumber>
    </recommendedName>
    <alternativeName>
        <fullName evidence="11">Adenosine 5'-phosphotransferase</fullName>
    </alternativeName>
</protein>
<dbReference type="InterPro" id="IPR029056">
    <property type="entry name" value="Ribokinase-like"/>
</dbReference>
<sequence length="386" mass="42837">MNFSTTIIKHFKFKPVRNLQHSIPRISLSYIHTTPITMSDTQFKLVCLGNPLLDLQTNVDKSYLTKYDLKDNDAILAEDKHLPIYEEILQKPDLILVAGGAAQNTARGAQYILPPKSVVYFGSVGNDVYAERLNEANEAYGLTTKYQVQSDYATGKCAALIYDHHRFLVTDLAAANHFKPEHLQKPENWSIVENATHYYIGGFHLTVSPEAILLLGKEAAKTNKPLALNFSAPFIAQFFKDQLDSVLPYVDYVIANESEAEAYAQSHDLKVDHKDVVAIAKEIVKLPKENKQIPRTVIFTQGTEPTVTVTDLGNGEVEVHQYPVEKLAKEQVVDTNGAGDAFAAGFIASLVQGKTLDKAVDVGQWAAKLSIQQVGPTFPFPKETYE</sequence>
<evidence type="ECO:0000256" key="6">
    <source>
        <dbReference type="ARBA" id="ARBA00022726"/>
    </source>
</evidence>
<evidence type="ECO:0000256" key="1">
    <source>
        <dbReference type="ARBA" id="ARBA00001946"/>
    </source>
</evidence>
<evidence type="ECO:0000313" key="14">
    <source>
        <dbReference type="Proteomes" id="UP000005018"/>
    </source>
</evidence>
<evidence type="ECO:0000256" key="4">
    <source>
        <dbReference type="ARBA" id="ARBA00012119"/>
    </source>
</evidence>
<dbReference type="InterPro" id="IPR001805">
    <property type="entry name" value="Adenokinase"/>
</dbReference>
<keyword evidence="14" id="KW-1185">Reference proteome</keyword>
<comment type="similarity">
    <text evidence="3 11">Belongs to the carbohydrate kinase PfkB family.</text>
</comment>
<dbReference type="UniPathway" id="UPA00588">
    <property type="reaction ID" value="UER00659"/>
</dbReference>